<sequence length="187" mass="20563">MNPLMSVRMLWSSRAGWDALSRTHPSSFRSFVLIVLPLSLLASAMILYAAWFHADSYGSLAPFSYWQAVALTFLLTCWLSVHAMAQFIRIAVHTRPRPAYADCYRLAAIAPIPIWLSSLSLLVPSPLFNVVAAVLGLLASGGLIFHGLDALFEHDDSVRTEALAHTVFAVGALVWTLIVAFLAMPFF</sequence>
<evidence type="ECO:0000256" key="5">
    <source>
        <dbReference type="SAM" id="Phobius"/>
    </source>
</evidence>
<feature type="transmembrane region" description="Helical" evidence="5">
    <location>
        <begin position="31"/>
        <end position="51"/>
    </location>
</feature>
<evidence type="ECO:0000256" key="1">
    <source>
        <dbReference type="ARBA" id="ARBA00004141"/>
    </source>
</evidence>
<keyword evidence="2 5" id="KW-0812">Transmembrane</keyword>
<reference evidence="7 8" key="1">
    <citation type="submission" date="2018-04" db="EMBL/GenBank/DDBJ databases">
        <title>Denitrifier Microvirgula.</title>
        <authorList>
            <person name="Anderson E."/>
            <person name="Jang J."/>
            <person name="Ishii S."/>
        </authorList>
    </citation>
    <scope>NUCLEOTIDE SEQUENCE [LARGE SCALE GENOMIC DNA]</scope>
    <source>
        <strain evidence="7 8">BE2.4</strain>
    </source>
</reference>
<dbReference type="KEGG" id="maer:DAI18_06720"/>
<feature type="domain" description="Yip1" evidence="6">
    <location>
        <begin position="10"/>
        <end position="177"/>
    </location>
</feature>
<protein>
    <submittedName>
        <fullName evidence="7">DUF1282 domain-containing protein</fullName>
    </submittedName>
</protein>
<gene>
    <name evidence="7" type="ORF">DAI18_06720</name>
</gene>
<accession>A0A2S0P8V5</accession>
<feature type="transmembrane region" description="Helical" evidence="5">
    <location>
        <begin position="130"/>
        <end position="151"/>
    </location>
</feature>
<proteinExistence type="predicted"/>
<dbReference type="Proteomes" id="UP000244173">
    <property type="component" value="Chromosome"/>
</dbReference>
<evidence type="ECO:0000256" key="3">
    <source>
        <dbReference type="ARBA" id="ARBA00022989"/>
    </source>
</evidence>
<keyword evidence="8" id="KW-1185">Reference proteome</keyword>
<evidence type="ECO:0000256" key="2">
    <source>
        <dbReference type="ARBA" id="ARBA00022692"/>
    </source>
</evidence>
<dbReference type="AlphaFoldDB" id="A0A2S0P8V5"/>
<feature type="transmembrane region" description="Helical" evidence="5">
    <location>
        <begin position="106"/>
        <end position="124"/>
    </location>
</feature>
<keyword evidence="4 5" id="KW-0472">Membrane</keyword>
<name>A0A2S0P8V5_9NEIS</name>
<evidence type="ECO:0000259" key="6">
    <source>
        <dbReference type="Pfam" id="PF04893"/>
    </source>
</evidence>
<dbReference type="RefSeq" id="WP_028500258.1">
    <property type="nucleotide sequence ID" value="NZ_CP028519.1"/>
</dbReference>
<dbReference type="InterPro" id="IPR006977">
    <property type="entry name" value="Yip1_dom"/>
</dbReference>
<evidence type="ECO:0000313" key="8">
    <source>
        <dbReference type="Proteomes" id="UP000244173"/>
    </source>
</evidence>
<comment type="subcellular location">
    <subcellularLocation>
        <location evidence="1">Membrane</location>
        <topology evidence="1">Multi-pass membrane protein</topology>
    </subcellularLocation>
</comment>
<evidence type="ECO:0000313" key="7">
    <source>
        <dbReference type="EMBL" id="AVY93772.1"/>
    </source>
</evidence>
<dbReference type="OrthoDB" id="8526565at2"/>
<feature type="transmembrane region" description="Helical" evidence="5">
    <location>
        <begin position="63"/>
        <end position="85"/>
    </location>
</feature>
<keyword evidence="3 5" id="KW-1133">Transmembrane helix</keyword>
<dbReference type="GO" id="GO:0016020">
    <property type="term" value="C:membrane"/>
    <property type="evidence" value="ECO:0007669"/>
    <property type="project" value="UniProtKB-SubCell"/>
</dbReference>
<dbReference type="EMBL" id="CP028519">
    <property type="protein sequence ID" value="AVY93772.1"/>
    <property type="molecule type" value="Genomic_DNA"/>
</dbReference>
<organism evidence="7 8">
    <name type="scientific">Microvirgula aerodenitrificans</name>
    <dbReference type="NCBI Taxonomy" id="57480"/>
    <lineage>
        <taxon>Bacteria</taxon>
        <taxon>Pseudomonadati</taxon>
        <taxon>Pseudomonadota</taxon>
        <taxon>Betaproteobacteria</taxon>
        <taxon>Neisseriales</taxon>
        <taxon>Aquaspirillaceae</taxon>
        <taxon>Microvirgula</taxon>
    </lineage>
</organism>
<dbReference type="Pfam" id="PF04893">
    <property type="entry name" value="Yip1"/>
    <property type="match status" value="1"/>
</dbReference>
<evidence type="ECO:0000256" key="4">
    <source>
        <dbReference type="ARBA" id="ARBA00023136"/>
    </source>
</evidence>
<feature type="transmembrane region" description="Helical" evidence="5">
    <location>
        <begin position="163"/>
        <end position="184"/>
    </location>
</feature>